<evidence type="ECO:0000313" key="5">
    <source>
        <dbReference type="Proteomes" id="UP001549320"/>
    </source>
</evidence>
<dbReference type="Pfam" id="PF18203">
    <property type="entry name" value="IPTL-CTERM"/>
    <property type="match status" value="1"/>
</dbReference>
<evidence type="ECO:0000259" key="3">
    <source>
        <dbReference type="Pfam" id="PF18203"/>
    </source>
</evidence>
<gene>
    <name evidence="4" type="ORF">ABIE13_005509</name>
</gene>
<keyword evidence="1" id="KW-0472">Membrane</keyword>
<reference evidence="4 5" key="1">
    <citation type="submission" date="2024-06" db="EMBL/GenBank/DDBJ databases">
        <title>Sorghum-associated microbial communities from plants grown in Nebraska, USA.</title>
        <authorList>
            <person name="Schachtman D."/>
        </authorList>
    </citation>
    <scope>NUCLEOTIDE SEQUENCE [LARGE SCALE GENOMIC DNA]</scope>
    <source>
        <strain evidence="4 5">2709</strain>
    </source>
</reference>
<comment type="caution">
    <text evidence="4">The sequence shown here is derived from an EMBL/GenBank/DDBJ whole genome shotgun (WGS) entry which is preliminary data.</text>
</comment>
<keyword evidence="1" id="KW-0812">Transmembrane</keyword>
<evidence type="ECO:0000256" key="2">
    <source>
        <dbReference type="SAM" id="SignalP"/>
    </source>
</evidence>
<evidence type="ECO:0000256" key="1">
    <source>
        <dbReference type="SAM" id="Phobius"/>
    </source>
</evidence>
<accession>A0ABV2QHL7</accession>
<feature type="chain" id="PRO_5046829071" description="IPTL-CTERM protein sorting domain-containing protein" evidence="2">
    <location>
        <begin position="25"/>
        <end position="285"/>
    </location>
</feature>
<feature type="transmembrane region" description="Helical" evidence="1">
    <location>
        <begin position="258"/>
        <end position="275"/>
    </location>
</feature>
<keyword evidence="1" id="KW-1133">Transmembrane helix</keyword>
<organism evidence="4 5">
    <name type="scientific">Ottowia thiooxydans</name>
    <dbReference type="NCBI Taxonomy" id="219182"/>
    <lineage>
        <taxon>Bacteria</taxon>
        <taxon>Pseudomonadati</taxon>
        <taxon>Pseudomonadota</taxon>
        <taxon>Betaproteobacteria</taxon>
        <taxon>Burkholderiales</taxon>
        <taxon>Comamonadaceae</taxon>
        <taxon>Ottowia</taxon>
    </lineage>
</organism>
<dbReference type="RefSeq" id="WP_354449249.1">
    <property type="nucleotide sequence ID" value="NZ_JBEPSH010000017.1"/>
</dbReference>
<protein>
    <recommendedName>
        <fullName evidence="3">IPTL-CTERM protein sorting domain-containing protein</fullName>
    </recommendedName>
</protein>
<feature type="domain" description="IPTL-CTERM protein sorting" evidence="3">
    <location>
        <begin position="253"/>
        <end position="279"/>
    </location>
</feature>
<proteinExistence type="predicted"/>
<keyword evidence="5" id="KW-1185">Reference proteome</keyword>
<dbReference type="InterPro" id="IPR026442">
    <property type="entry name" value="IPTL_CTERM"/>
</dbReference>
<dbReference type="EMBL" id="JBEPSH010000017">
    <property type="protein sequence ID" value="MET4580368.1"/>
    <property type="molecule type" value="Genomic_DNA"/>
</dbReference>
<feature type="signal peptide" evidence="2">
    <location>
        <begin position="1"/>
        <end position="24"/>
    </location>
</feature>
<name>A0ABV2QHL7_9BURK</name>
<evidence type="ECO:0000313" key="4">
    <source>
        <dbReference type="EMBL" id="MET4580368.1"/>
    </source>
</evidence>
<sequence>MFGSRRFSLVIASLLAMSAAGVQAVTITTPSGIATSPDPEADQQWYRSASAGGTTGITADYARSGNGSILMTSPDGSGSAEWTYSASSASSFGTLGTLTQFTSGQYDWYRDASSTNPTAQAPSYALLIDADGNATTTGDRSYLIFEPYYQTNTDPATNTWVTSTINASSIMWTPSLSGYCAFSLFATGGTCNGSASPFSGASVVIAVVPYIGSGWNGVFRGAVDNVAFTTTQSGGSFSANFELAAPPAPAAVTAVPTLQTWGLMLTGLLLAGAASRRSRNKRKSS</sequence>
<dbReference type="Proteomes" id="UP001549320">
    <property type="component" value="Unassembled WGS sequence"/>
</dbReference>
<keyword evidence="2" id="KW-0732">Signal</keyword>